<proteinExistence type="predicted"/>
<dbReference type="AlphaFoldDB" id="A0A454XKH4"/>
<name>A0A454XKH4_PRIPA</name>
<reference evidence="1" key="2">
    <citation type="submission" date="2022-06" db="UniProtKB">
        <authorList>
            <consortium name="EnsemblMetazoa"/>
        </authorList>
    </citation>
    <scope>IDENTIFICATION</scope>
    <source>
        <strain evidence="1">PS312</strain>
    </source>
</reference>
<protein>
    <submittedName>
        <fullName evidence="1">Uncharacterized protein</fullName>
    </submittedName>
</protein>
<evidence type="ECO:0000313" key="1">
    <source>
        <dbReference type="EnsemblMetazoa" id="PPA29047.1"/>
    </source>
</evidence>
<evidence type="ECO:0000313" key="2">
    <source>
        <dbReference type="Proteomes" id="UP000005239"/>
    </source>
</evidence>
<dbReference type="EnsemblMetazoa" id="PPA29047.1">
    <property type="protein sequence ID" value="PPA29047.1"/>
    <property type="gene ID" value="WBGene00118601"/>
</dbReference>
<dbReference type="Proteomes" id="UP000005239">
    <property type="component" value="Unassembled WGS sequence"/>
</dbReference>
<reference evidence="2" key="1">
    <citation type="journal article" date="2008" name="Nat. Genet.">
        <title>The Pristionchus pacificus genome provides a unique perspective on nematode lifestyle and parasitism.</title>
        <authorList>
            <person name="Dieterich C."/>
            <person name="Clifton S.W."/>
            <person name="Schuster L.N."/>
            <person name="Chinwalla A."/>
            <person name="Delehaunty K."/>
            <person name="Dinkelacker I."/>
            <person name="Fulton L."/>
            <person name="Fulton R."/>
            <person name="Godfrey J."/>
            <person name="Minx P."/>
            <person name="Mitreva M."/>
            <person name="Roeseler W."/>
            <person name="Tian H."/>
            <person name="Witte H."/>
            <person name="Yang S.P."/>
            <person name="Wilson R.K."/>
            <person name="Sommer R.J."/>
        </authorList>
    </citation>
    <scope>NUCLEOTIDE SEQUENCE [LARGE SCALE GENOMIC DNA]</scope>
    <source>
        <strain evidence="2">PS312</strain>
    </source>
</reference>
<accession>A0A8R1YJ66</accession>
<keyword evidence="2" id="KW-1185">Reference proteome</keyword>
<gene>
    <name evidence="1" type="primary">WBGene00118601</name>
</gene>
<sequence>MTLWLLVALLVCCASSTVDAVKRKERIIALVGAVCEYGFIEYELREKTIVNTTVDKVVQVTLHCAGVGASGDGSYNELTACLAEKGSLRASGFNCTDVERCVLTGISSDNKVFTLDHPAFVECMSKEGLGAFGKTVSALIGVL</sequence>
<accession>A0A454XKH4</accession>
<organism evidence="1 2">
    <name type="scientific">Pristionchus pacificus</name>
    <name type="common">Parasitic nematode worm</name>
    <dbReference type="NCBI Taxonomy" id="54126"/>
    <lineage>
        <taxon>Eukaryota</taxon>
        <taxon>Metazoa</taxon>
        <taxon>Ecdysozoa</taxon>
        <taxon>Nematoda</taxon>
        <taxon>Chromadorea</taxon>
        <taxon>Rhabditida</taxon>
        <taxon>Rhabditina</taxon>
        <taxon>Diplogasteromorpha</taxon>
        <taxon>Diplogasteroidea</taxon>
        <taxon>Neodiplogasteridae</taxon>
        <taxon>Pristionchus</taxon>
    </lineage>
</organism>